<reference evidence="2" key="1">
    <citation type="submission" date="2017-12" db="EMBL/GenBank/DDBJ databases">
        <title>Improved Draft Genome Sequence of Microcystis aeruginosa NIES-298, a Microcystin-Producing Cyanobacterium from Lake Kasumigaura, Japan.</title>
        <authorList>
            <person name="Yamaguchi H."/>
            <person name="Suzuki S."/>
            <person name="Kawachi M."/>
        </authorList>
    </citation>
    <scope>NUCLEOTIDE SEQUENCE [LARGE SCALE GENOMIC DNA]</scope>
    <source>
        <strain evidence="2">NIES-298</strain>
    </source>
</reference>
<evidence type="ECO:0000313" key="1">
    <source>
        <dbReference type="EMBL" id="GBD51052.1"/>
    </source>
</evidence>
<dbReference type="RefSeq" id="WP_223211047.1">
    <property type="nucleotide sequence ID" value="NZ_BEIU01000002.1"/>
</dbReference>
<protein>
    <submittedName>
        <fullName evidence="1">Uncharacterized protein</fullName>
    </submittedName>
</protein>
<dbReference type="Proteomes" id="UP000236321">
    <property type="component" value="Unassembled WGS sequence"/>
</dbReference>
<proteinExistence type="predicted"/>
<evidence type="ECO:0000313" key="2">
    <source>
        <dbReference type="Proteomes" id="UP000236321"/>
    </source>
</evidence>
<comment type="caution">
    <text evidence="1">The sequence shown here is derived from an EMBL/GenBank/DDBJ whole genome shotgun (WGS) entry which is preliminary data.</text>
</comment>
<sequence>MTLRVRNVGHYDPSFEKPNGEDGTSWCIALTNRADLDQVLNYVRTYRPQYLEVNIQ</sequence>
<name>A0A9P2YF89_MICAE</name>
<gene>
    <name evidence="1" type="ORF">BGM30_01450</name>
</gene>
<organism evidence="1 2">
    <name type="scientific">Microcystis aeruginosa NIES-298</name>
    <dbReference type="NCBI Taxonomy" id="449468"/>
    <lineage>
        <taxon>Bacteria</taxon>
        <taxon>Bacillati</taxon>
        <taxon>Cyanobacteriota</taxon>
        <taxon>Cyanophyceae</taxon>
        <taxon>Oscillatoriophycideae</taxon>
        <taxon>Chroococcales</taxon>
        <taxon>Microcystaceae</taxon>
        <taxon>Microcystis</taxon>
    </lineage>
</organism>
<dbReference type="EMBL" id="BEYQ01000001">
    <property type="protein sequence ID" value="GBD51052.1"/>
    <property type="molecule type" value="Genomic_DNA"/>
</dbReference>
<dbReference type="AlphaFoldDB" id="A0A9P2YF89"/>
<accession>A0A9P2YF89</accession>